<keyword evidence="3" id="KW-1185">Reference proteome</keyword>
<dbReference type="SUPFAM" id="SSF48452">
    <property type="entry name" value="TPR-like"/>
    <property type="match status" value="1"/>
</dbReference>
<dbReference type="Gene3D" id="1.25.40.10">
    <property type="entry name" value="Tetratricopeptide repeat domain"/>
    <property type="match status" value="1"/>
</dbReference>
<comment type="caution">
    <text evidence="2">The sequence shown here is derived from an EMBL/GenBank/DDBJ whole genome shotgun (WGS) entry which is preliminary data.</text>
</comment>
<reference evidence="2 3" key="1">
    <citation type="submission" date="2020-08" db="EMBL/GenBank/DDBJ databases">
        <title>Genomic Encyclopedia of Type Strains, Phase IV (KMG-IV): sequencing the most valuable type-strain genomes for metagenomic binning, comparative biology and taxonomic classification.</title>
        <authorList>
            <person name="Goeker M."/>
        </authorList>
    </citation>
    <scope>NUCLEOTIDE SEQUENCE [LARGE SCALE GENOMIC DNA]</scope>
    <source>
        <strain evidence="2 3">DSM 25481</strain>
    </source>
</reference>
<keyword evidence="1" id="KW-0802">TPR repeat</keyword>
<evidence type="ECO:0000313" key="2">
    <source>
        <dbReference type="EMBL" id="MBB3972598.1"/>
    </source>
</evidence>
<dbReference type="PROSITE" id="PS50005">
    <property type="entry name" value="TPR"/>
    <property type="match status" value="1"/>
</dbReference>
<dbReference type="AlphaFoldDB" id="A0A7W6D3P8"/>
<proteinExistence type="predicted"/>
<evidence type="ECO:0000313" key="3">
    <source>
        <dbReference type="Proteomes" id="UP000528964"/>
    </source>
</evidence>
<organism evidence="2 3">
    <name type="scientific">Hansschlegelia beijingensis</name>
    <dbReference type="NCBI Taxonomy" id="1133344"/>
    <lineage>
        <taxon>Bacteria</taxon>
        <taxon>Pseudomonadati</taxon>
        <taxon>Pseudomonadota</taxon>
        <taxon>Alphaproteobacteria</taxon>
        <taxon>Hyphomicrobiales</taxon>
        <taxon>Methylopilaceae</taxon>
        <taxon>Hansschlegelia</taxon>
    </lineage>
</organism>
<dbReference type="EMBL" id="JACIDR010000001">
    <property type="protein sequence ID" value="MBB3972598.1"/>
    <property type="molecule type" value="Genomic_DNA"/>
</dbReference>
<dbReference type="Gene3D" id="3.90.1480.20">
    <property type="entry name" value="Glycosyl transferase family 29"/>
    <property type="match status" value="1"/>
</dbReference>
<dbReference type="Proteomes" id="UP000528964">
    <property type="component" value="Unassembled WGS sequence"/>
</dbReference>
<evidence type="ECO:0000256" key="1">
    <source>
        <dbReference type="PROSITE-ProRule" id="PRU00339"/>
    </source>
</evidence>
<gene>
    <name evidence="2" type="ORF">GGR24_001231</name>
</gene>
<feature type="repeat" description="TPR" evidence="1">
    <location>
        <begin position="45"/>
        <end position="78"/>
    </location>
</feature>
<dbReference type="InterPro" id="IPR019734">
    <property type="entry name" value="TPR_rpt"/>
</dbReference>
<dbReference type="RefSeq" id="WP_183394378.1">
    <property type="nucleotide sequence ID" value="NZ_JACIDR010000001.1"/>
</dbReference>
<sequence length="506" mass="56716">MEPDEKTLKAAARAYQKARRYEKRFDYANAAEWRRRAIRLGHDSPDSYAQLGVCLTRIEDYKGAAEAYQRSIDAEDAPLARFTAYAFLLRRTGEPERAERIYQRAWERFPCGRLALELGRETQSSDVFLMMAGDGARAPELEALRHALGARDAREGDAIGMLARLADRPELSAYFWLYLYARLFREKFAAAALLAKRIAAEHVLAAAEDAPPQSVEELHLAVAAACYAERFDTGHELVSRFAAEQATDENRAAALAVTLDLLMSEGRVDEARRLLADRGEAGDAAFRDMLRGKSCAIVGPAVTGVSAGAEIDAHDLVARTNVTDQALIENNRALAGARTDIIFYGTGYVRSRAQKILDYLAAHPAKLIVLRHPSTRRRFAKSLPEQPSRIWASLKKRDFIGHGFALRHILHDLVLHADRPVSVYGADFYLGDQPHYAGYFDGGMDLWFEYARHDVFDTFMFMKRLADAGHIKCDPVLQAILSEDIEHFASRISNRLENDGRERKVA</sequence>
<protein>
    <submittedName>
        <fullName evidence="2">Tetratricopeptide (TPR) repeat protein</fullName>
    </submittedName>
</protein>
<accession>A0A7W6D3P8</accession>
<name>A0A7W6D3P8_9HYPH</name>
<dbReference type="InterPro" id="IPR038578">
    <property type="entry name" value="GT29-like_sf"/>
</dbReference>
<dbReference type="InterPro" id="IPR011990">
    <property type="entry name" value="TPR-like_helical_dom_sf"/>
</dbReference>